<sequence length="455" mass="51710">MVPAIRSPKALLAFLGKLPAIRLIIPLGCGGGKKQIFTDLKKLKVIARQNAFRSIPGNDSIRQARLPRLVPRKRISDIGHSPSEISRTAESRAKRLFSHQLRLKLAGRKPSRPSPAPKPRTKLDAVFLQQVKKLNVHHALATQNYIARVRLDEAGNMVEERTRKAAEHDARAKALRAKSKLQAAASKSNQESSTSSNLRPKSLSKVSCGTNYVGQRELHKEKGALDEHLARISAGKIQPRRPFPGFRREGTFFEKVDTYKAQVYDEMMRQQLKIDEDARAEAARIVALAEEEERQRREREEQRIHAQIRVAWRERMEREMALGEELKAAEEDIGVERPQVRRTSLLSPLLMLRVNTCGKAIEFVGRLSKGASYRARQHFPAAVRFFVLNHRRPDYKKRLPRERIHRELLVYHPDKFNARILPFIKEDQRLLASSTASRVTVILHDLLAVVTAAGG</sequence>
<dbReference type="OrthoDB" id="412109at2759"/>
<feature type="compositionally biased region" description="Basic and acidic residues" evidence="1">
    <location>
        <begin position="160"/>
        <end position="172"/>
    </location>
</feature>
<feature type="compositionally biased region" description="Low complexity" evidence="1">
    <location>
        <begin position="180"/>
        <end position="196"/>
    </location>
</feature>
<comment type="caution">
    <text evidence="2">The sequence shown here is derived from an EMBL/GenBank/DDBJ whole genome shotgun (WGS) entry which is preliminary data.</text>
</comment>
<accession>A0A8H5HVK6</accession>
<protein>
    <submittedName>
        <fullName evidence="2">Uncharacterized protein</fullName>
    </submittedName>
</protein>
<gene>
    <name evidence="2" type="ORF">D9757_003743</name>
</gene>
<evidence type="ECO:0000256" key="1">
    <source>
        <dbReference type="SAM" id="MobiDB-lite"/>
    </source>
</evidence>
<reference evidence="2 3" key="1">
    <citation type="journal article" date="2020" name="ISME J.">
        <title>Uncovering the hidden diversity of litter-decomposition mechanisms in mushroom-forming fungi.</title>
        <authorList>
            <person name="Floudas D."/>
            <person name="Bentzer J."/>
            <person name="Ahren D."/>
            <person name="Johansson T."/>
            <person name="Persson P."/>
            <person name="Tunlid A."/>
        </authorList>
    </citation>
    <scope>NUCLEOTIDE SEQUENCE [LARGE SCALE GENOMIC DNA]</scope>
    <source>
        <strain evidence="2 3">CBS 406.79</strain>
    </source>
</reference>
<name>A0A8H5HVK6_9AGAR</name>
<evidence type="ECO:0000313" key="3">
    <source>
        <dbReference type="Proteomes" id="UP000518752"/>
    </source>
</evidence>
<feature type="region of interest" description="Disordered" evidence="1">
    <location>
        <begin position="160"/>
        <end position="206"/>
    </location>
</feature>
<organism evidence="2 3">
    <name type="scientific">Collybiopsis confluens</name>
    <dbReference type="NCBI Taxonomy" id="2823264"/>
    <lineage>
        <taxon>Eukaryota</taxon>
        <taxon>Fungi</taxon>
        <taxon>Dikarya</taxon>
        <taxon>Basidiomycota</taxon>
        <taxon>Agaricomycotina</taxon>
        <taxon>Agaricomycetes</taxon>
        <taxon>Agaricomycetidae</taxon>
        <taxon>Agaricales</taxon>
        <taxon>Marasmiineae</taxon>
        <taxon>Omphalotaceae</taxon>
        <taxon>Collybiopsis</taxon>
    </lineage>
</organism>
<dbReference type="EMBL" id="JAACJN010000017">
    <property type="protein sequence ID" value="KAF5389985.1"/>
    <property type="molecule type" value="Genomic_DNA"/>
</dbReference>
<dbReference type="Proteomes" id="UP000518752">
    <property type="component" value="Unassembled WGS sequence"/>
</dbReference>
<dbReference type="AlphaFoldDB" id="A0A8H5HVK6"/>
<keyword evidence="3" id="KW-1185">Reference proteome</keyword>
<evidence type="ECO:0000313" key="2">
    <source>
        <dbReference type="EMBL" id="KAF5389985.1"/>
    </source>
</evidence>
<proteinExistence type="predicted"/>